<evidence type="ECO:0000256" key="3">
    <source>
        <dbReference type="ARBA" id="ARBA00022804"/>
    </source>
</evidence>
<dbReference type="EMBL" id="BK014087">
    <property type="protein sequence ID" value="DAD52378.1"/>
    <property type="molecule type" value="Genomic_RNA"/>
</dbReference>
<keyword evidence="5" id="KW-1175">Viral attachment to host cell pilus</keyword>
<evidence type="ECO:0000256" key="7">
    <source>
        <dbReference type="ARBA" id="ARBA00035110"/>
    </source>
</evidence>
<dbReference type="InterPro" id="IPR005563">
    <property type="entry name" value="A_protein"/>
</dbReference>
<evidence type="ECO:0000313" key="8">
    <source>
        <dbReference type="EMBL" id="DAD52378.1"/>
    </source>
</evidence>
<dbReference type="RefSeq" id="YP_010769957.1">
    <property type="nucleotide sequence ID" value="NC_074119.1"/>
</dbReference>
<dbReference type="KEGG" id="vg:80399125"/>
<dbReference type="GeneID" id="80399125"/>
<dbReference type="Proteomes" id="UP000682658">
    <property type="component" value="Segment"/>
</dbReference>
<proteinExistence type="inferred from homology"/>
<name>A0A8S5L587_9VIRU</name>
<protein>
    <submittedName>
        <fullName evidence="8">Maturation protein</fullName>
    </submittedName>
</protein>
<dbReference type="Pfam" id="PF03863">
    <property type="entry name" value="Phage_mat-A"/>
    <property type="match status" value="1"/>
</dbReference>
<evidence type="ECO:0000313" key="9">
    <source>
        <dbReference type="Proteomes" id="UP000682658"/>
    </source>
</evidence>
<organism evidence="8 9">
    <name type="scientific">ssRNA phage SRR5466365_3</name>
    <dbReference type="NCBI Taxonomy" id="2786402"/>
    <lineage>
        <taxon>Viruses</taxon>
        <taxon>Riboviria</taxon>
        <taxon>Orthornavirae</taxon>
        <taxon>Lenarviricota</taxon>
        <taxon>Leviviricetes</taxon>
        <taxon>Norzivirales</taxon>
        <taxon>Fiersviridae</taxon>
        <taxon>Thobivirus</taxon>
        <taxon>Thobivirus asiohabitans</taxon>
    </lineage>
</organism>
<feature type="non-terminal residue" evidence="8">
    <location>
        <position position="1"/>
    </location>
</feature>
<sequence>QPSGWGCNHSEEYAMTLKSANGRVVVPFVTTDVIEQPDSDGQIVQQSYPSTRYVLLKERNRTWEQIYGHKAYLAARAQGTLQSTYASSSGFTQDPRWAVCKEIRYGMYYAYAKNRYIPGFTRCTTFIPLINTPSGNEWSSLQDLNALNIAKIAALNKLSDVKSMLLVDLAEAQKTHDMIAGRVKQLATALSKVKKGQFVAAGKVLRMNKRQIKRAIRRASRKLAPNVSKGAKVWLEYRYGWMPLLHSIDDATKHLAYLVADPKIRSVTKSSHSSYTASRQESSTGSIATRVANSVKYGRNAEVKTETKVRFWVKVAPSSYELAQLNRGSFLNLAEVAWELVPLSFVVDWLTPIGGWLQSMSALAGLSVVDAGYSVSRVTTTTVGYALGYVGTDGYQGYVQDVPDEIKYEESSYTRFNRAQLESIGGILPSFPPVKIKLNGKRAADAFSLLWGAARAKFRH</sequence>
<dbReference type="GO" id="GO:0039666">
    <property type="term" value="P:virion attachment to host cell pilus"/>
    <property type="evidence" value="ECO:0007669"/>
    <property type="project" value="UniProtKB-KW"/>
</dbReference>
<keyword evidence="9" id="KW-1185">Reference proteome</keyword>
<evidence type="ECO:0000256" key="5">
    <source>
        <dbReference type="ARBA" id="ARBA00023104"/>
    </source>
</evidence>
<comment type="subcellular location">
    <subcellularLocation>
        <location evidence="1">Virion</location>
    </subcellularLocation>
</comment>
<keyword evidence="6" id="KW-1160">Virus entry into host cell</keyword>
<dbReference type="GO" id="GO:0044423">
    <property type="term" value="C:virion component"/>
    <property type="evidence" value="ECO:0007669"/>
    <property type="project" value="UniProtKB-KW"/>
</dbReference>
<reference evidence="8" key="1">
    <citation type="submission" date="2020-09" db="EMBL/GenBank/DDBJ databases">
        <title>Leviviricetes taxonomy.</title>
        <authorList>
            <person name="Stockdale S.R."/>
            <person name="Callanan J."/>
            <person name="Adriaenssens E.M."/>
            <person name="Kuhn J.H."/>
            <person name="Rumnieks J."/>
            <person name="Shkoporov A."/>
            <person name="Draper L.A."/>
            <person name="Ross P."/>
            <person name="Hill C."/>
        </authorList>
    </citation>
    <scope>NUCLEOTIDE SEQUENCE</scope>
</reference>
<evidence type="ECO:0000256" key="6">
    <source>
        <dbReference type="ARBA" id="ARBA00023296"/>
    </source>
</evidence>
<evidence type="ECO:0000256" key="1">
    <source>
        <dbReference type="ARBA" id="ARBA00004328"/>
    </source>
</evidence>
<gene>
    <name evidence="8" type="primary">SRR5466365_3_1</name>
</gene>
<evidence type="ECO:0000256" key="4">
    <source>
        <dbReference type="ARBA" id="ARBA00022844"/>
    </source>
</evidence>
<keyword evidence="4" id="KW-0946">Virion</keyword>
<evidence type="ECO:0000256" key="2">
    <source>
        <dbReference type="ARBA" id="ARBA00022581"/>
    </source>
</evidence>
<keyword evidence="2" id="KW-0945">Host-virus interaction</keyword>
<comment type="similarity">
    <text evidence="7">Belongs to the Leviviricetes maturation protein family.</text>
</comment>
<keyword evidence="3" id="KW-1161">Viral attachment to host cell</keyword>
<accession>A0A8S5L587</accession>